<keyword evidence="1" id="KW-0862">Zinc</keyword>
<organism evidence="4 5">
    <name type="scientific">Ranitomeya imitator</name>
    <name type="common">mimic poison frog</name>
    <dbReference type="NCBI Taxonomy" id="111125"/>
    <lineage>
        <taxon>Eukaryota</taxon>
        <taxon>Metazoa</taxon>
        <taxon>Chordata</taxon>
        <taxon>Craniata</taxon>
        <taxon>Vertebrata</taxon>
        <taxon>Euteleostomi</taxon>
        <taxon>Amphibia</taxon>
        <taxon>Batrachia</taxon>
        <taxon>Anura</taxon>
        <taxon>Neobatrachia</taxon>
        <taxon>Hyloidea</taxon>
        <taxon>Dendrobatidae</taxon>
        <taxon>Dendrobatinae</taxon>
        <taxon>Ranitomeya</taxon>
    </lineage>
</organism>
<dbReference type="PROSITE" id="PS50966">
    <property type="entry name" value="ZF_SWIM"/>
    <property type="match status" value="1"/>
</dbReference>
<dbReference type="InterPro" id="IPR018289">
    <property type="entry name" value="MULE_transposase_dom"/>
</dbReference>
<dbReference type="InterPro" id="IPR007527">
    <property type="entry name" value="Znf_SWIM"/>
</dbReference>
<dbReference type="PANTHER" id="PTHR33977:SF1">
    <property type="entry name" value="ZINC ION BINDING PROTEIN"/>
    <property type="match status" value="1"/>
</dbReference>
<dbReference type="EMBL" id="CAUEEQ010041211">
    <property type="protein sequence ID" value="CAJ0956105.1"/>
    <property type="molecule type" value="Genomic_DNA"/>
</dbReference>
<sequence>MLTPGTAACTQEQSVRPHSNTWSRTLRSGVLVSEPGINMRDSAVFLACHMEEKHGMPMEKEELAFACMEDFKAWKKKEENENQSLYVKHTGSKLLANGKKENAVPRHVGHSMSLGHRTLSRDDRTEIAGLLESGRPLSTILDLVRDSCLNSEHFQRIHLQTKMDMRNITTEFNLKKDRLHQNDAISLEIWVNSFLEDNMDYHPVVFYKRQEESDKTVVGSPHLNDEDFLLVIMTPYQKKMFLEFGRDIICVDGTHGTNGYDFQLLTILTVDEYASGYPIAFCFTNRKDTIAYKRFFLAVKMANSMPVNYICNIFMSDDEPAFLNAWEEVMGPVKHRLLCSWHVDRNWQSNVHSKIKCHRKGVMAYKVLHLLQKECNETSFLQKLQLFLQELGEDEDTQEFARYFRAVYAKRPETWAYCYRKGLRINTNMYLESFHRVFKHMYLEGKKIKRLDKCVSALMKFTRNKMFERLIRKKKTPSHRLTQMQNSHIESLAISNSMIVVHSKNAVFEVQASDLKHSYVVTKEEVTECSLKNVCPLTCSLCQICVHMYTCSCLDHLIKGNICKHIHAVVRLGLTEDPKTLTSTHAETTEADELMADILKFNVPLDYCTSSQRQSLISSSEVLASCFRVNEISADTIKAAQKDIGNLLSKYSNDDLTVRMKNREPPNKKIQKQTRLFSTKKRKENLKTCPKPSANEKDNLWVNLGKGEAEYIHTEFDHTYCK</sequence>
<feature type="region of interest" description="Disordered" evidence="2">
    <location>
        <begin position="1"/>
        <end position="21"/>
    </location>
</feature>
<comment type="caution">
    <text evidence="4">The sequence shown here is derived from an EMBL/GenBank/DDBJ whole genome shotgun (WGS) entry which is preliminary data.</text>
</comment>
<evidence type="ECO:0000313" key="4">
    <source>
        <dbReference type="EMBL" id="CAJ0956105.1"/>
    </source>
</evidence>
<dbReference type="Pfam" id="PF10551">
    <property type="entry name" value="MULE"/>
    <property type="match status" value="1"/>
</dbReference>
<dbReference type="Proteomes" id="UP001176940">
    <property type="component" value="Unassembled WGS sequence"/>
</dbReference>
<protein>
    <recommendedName>
        <fullName evidence="3">SWIM-type domain-containing protein</fullName>
    </recommendedName>
</protein>
<gene>
    <name evidence="4" type="ORF">RIMI_LOCUS15367161</name>
</gene>
<keyword evidence="5" id="KW-1185">Reference proteome</keyword>
<evidence type="ECO:0000256" key="2">
    <source>
        <dbReference type="SAM" id="MobiDB-lite"/>
    </source>
</evidence>
<name>A0ABN9M1Z7_9NEOB</name>
<keyword evidence="1" id="KW-0863">Zinc-finger</keyword>
<evidence type="ECO:0000259" key="3">
    <source>
        <dbReference type="PROSITE" id="PS50966"/>
    </source>
</evidence>
<keyword evidence="1" id="KW-0479">Metal-binding</keyword>
<evidence type="ECO:0000256" key="1">
    <source>
        <dbReference type="PROSITE-ProRule" id="PRU00325"/>
    </source>
</evidence>
<accession>A0ABN9M1Z7</accession>
<evidence type="ECO:0000313" key="5">
    <source>
        <dbReference type="Proteomes" id="UP001176940"/>
    </source>
</evidence>
<reference evidence="4" key="1">
    <citation type="submission" date="2023-07" db="EMBL/GenBank/DDBJ databases">
        <authorList>
            <person name="Stuckert A."/>
        </authorList>
    </citation>
    <scope>NUCLEOTIDE SEQUENCE</scope>
</reference>
<dbReference type="PANTHER" id="PTHR33977">
    <property type="entry name" value="ZINC ION BINDING PROTEIN"/>
    <property type="match status" value="1"/>
</dbReference>
<proteinExistence type="predicted"/>
<feature type="compositionally biased region" description="Polar residues" evidence="2">
    <location>
        <begin position="8"/>
        <end position="21"/>
    </location>
</feature>
<feature type="domain" description="SWIM-type" evidence="3">
    <location>
        <begin position="542"/>
        <end position="574"/>
    </location>
</feature>